<sequence>MPSSWRSSVAPWPSILVVCSWAALTTACTSGPGADGALHLVAVGGEPGDVQRLALGGAVRRRPAISRACSATACCSAPIIPSWSSTFRSSNHHPSRVFFEPFADIFGRATLLTTFWSAPDISRTGSTLPLVLPAFDVNPDEDLGQSI</sequence>
<dbReference type="RefSeq" id="XP_060303431.1">
    <property type="nucleotide sequence ID" value="XM_060444694.1"/>
</dbReference>
<reference evidence="2" key="1">
    <citation type="submission" date="2023-06" db="EMBL/GenBank/DDBJ databases">
        <title>Genome-scale phylogeny and comparative genomics of the fungal order Sordariales.</title>
        <authorList>
            <consortium name="Lawrence Berkeley National Laboratory"/>
            <person name="Hensen N."/>
            <person name="Bonometti L."/>
            <person name="Westerberg I."/>
            <person name="Brannstrom I.O."/>
            <person name="Guillou S."/>
            <person name="Cros-Aarteil S."/>
            <person name="Calhoun S."/>
            <person name="Haridas S."/>
            <person name="Kuo A."/>
            <person name="Mondo S."/>
            <person name="Pangilinan J."/>
            <person name="Riley R."/>
            <person name="LaButti K."/>
            <person name="Andreopoulos B."/>
            <person name="Lipzen A."/>
            <person name="Chen C."/>
            <person name="Yanf M."/>
            <person name="Daum C."/>
            <person name="Ng V."/>
            <person name="Clum A."/>
            <person name="Steindorff A."/>
            <person name="Ohm R."/>
            <person name="Martin F."/>
            <person name="Silar P."/>
            <person name="Natvig D."/>
            <person name="Lalanne C."/>
            <person name="Gautier V."/>
            <person name="Ament-velasquez S.L."/>
            <person name="Kruys A."/>
            <person name="Hutchinson M.I."/>
            <person name="Powell A.J."/>
            <person name="Barry K."/>
            <person name="Miller A.N."/>
            <person name="Grigoriev I.V."/>
            <person name="Debuchy R."/>
            <person name="Gladieux P."/>
            <person name="Thoren M.H."/>
            <person name="Johannesson H."/>
        </authorList>
    </citation>
    <scope>NUCLEOTIDE SEQUENCE</scope>
    <source>
        <strain evidence="2">SMH2392-1A</strain>
    </source>
</reference>
<name>A0AA40EAM0_9PEZI</name>
<keyword evidence="1" id="KW-0732">Signal</keyword>
<evidence type="ECO:0000313" key="3">
    <source>
        <dbReference type="Proteomes" id="UP001172101"/>
    </source>
</evidence>
<dbReference type="PROSITE" id="PS51257">
    <property type="entry name" value="PROKAR_LIPOPROTEIN"/>
    <property type="match status" value="1"/>
</dbReference>
<feature type="chain" id="PRO_5041321728" evidence="1">
    <location>
        <begin position="28"/>
        <end position="147"/>
    </location>
</feature>
<feature type="signal peptide" evidence="1">
    <location>
        <begin position="1"/>
        <end position="27"/>
    </location>
</feature>
<gene>
    <name evidence="2" type="ORF">B0T26DRAFT_746447</name>
</gene>
<dbReference type="AlphaFoldDB" id="A0AA40EAM0"/>
<dbReference type="GeneID" id="85327964"/>
<accession>A0AA40EAM0</accession>
<proteinExistence type="predicted"/>
<dbReference type="Proteomes" id="UP001172101">
    <property type="component" value="Unassembled WGS sequence"/>
</dbReference>
<comment type="caution">
    <text evidence="2">The sequence shown here is derived from an EMBL/GenBank/DDBJ whole genome shotgun (WGS) entry which is preliminary data.</text>
</comment>
<organism evidence="2 3">
    <name type="scientific">Lasiosphaeria miniovina</name>
    <dbReference type="NCBI Taxonomy" id="1954250"/>
    <lineage>
        <taxon>Eukaryota</taxon>
        <taxon>Fungi</taxon>
        <taxon>Dikarya</taxon>
        <taxon>Ascomycota</taxon>
        <taxon>Pezizomycotina</taxon>
        <taxon>Sordariomycetes</taxon>
        <taxon>Sordariomycetidae</taxon>
        <taxon>Sordariales</taxon>
        <taxon>Lasiosphaeriaceae</taxon>
        <taxon>Lasiosphaeria</taxon>
    </lineage>
</organism>
<protein>
    <submittedName>
        <fullName evidence="2">Uncharacterized protein</fullName>
    </submittedName>
</protein>
<evidence type="ECO:0000313" key="2">
    <source>
        <dbReference type="EMBL" id="KAK0734554.1"/>
    </source>
</evidence>
<keyword evidence="3" id="KW-1185">Reference proteome</keyword>
<evidence type="ECO:0000256" key="1">
    <source>
        <dbReference type="SAM" id="SignalP"/>
    </source>
</evidence>
<dbReference type="EMBL" id="JAUIRO010000001">
    <property type="protein sequence ID" value="KAK0734554.1"/>
    <property type="molecule type" value="Genomic_DNA"/>
</dbReference>